<evidence type="ECO:0000313" key="1">
    <source>
        <dbReference type="EMBL" id="KPC54576.1"/>
    </source>
</evidence>
<protein>
    <submittedName>
        <fullName evidence="1">Uncharacterized protein</fullName>
    </submittedName>
</protein>
<accession>A0A0N1JTH9</accession>
<gene>
    <name evidence="1" type="ORF">WG78_03355</name>
</gene>
<evidence type="ECO:0000313" key="2">
    <source>
        <dbReference type="Proteomes" id="UP000037939"/>
    </source>
</evidence>
<comment type="caution">
    <text evidence="1">The sequence shown here is derived from an EMBL/GenBank/DDBJ whole genome shotgun (WGS) entry which is preliminary data.</text>
</comment>
<dbReference type="AlphaFoldDB" id="A0A0N1JTH9"/>
<dbReference type="Proteomes" id="UP000037939">
    <property type="component" value="Unassembled WGS sequence"/>
</dbReference>
<reference evidence="1 2" key="1">
    <citation type="submission" date="2015-07" db="EMBL/GenBank/DDBJ databases">
        <title>Draft genome sequence of the Amantichitinum ursilacus IGB-41, a new chitin-degrading bacterium.</title>
        <authorList>
            <person name="Kirstahler P."/>
            <person name="Guenther M."/>
            <person name="Grumaz C."/>
            <person name="Rupp S."/>
            <person name="Zibek S."/>
            <person name="Sohn K."/>
        </authorList>
    </citation>
    <scope>NUCLEOTIDE SEQUENCE [LARGE SCALE GENOMIC DNA]</scope>
    <source>
        <strain evidence="1 2">IGB-41</strain>
    </source>
</reference>
<name>A0A0N1JTH9_9NEIS</name>
<organism evidence="1 2">
    <name type="scientific">Amantichitinum ursilacus</name>
    <dbReference type="NCBI Taxonomy" id="857265"/>
    <lineage>
        <taxon>Bacteria</taxon>
        <taxon>Pseudomonadati</taxon>
        <taxon>Pseudomonadota</taxon>
        <taxon>Betaproteobacteria</taxon>
        <taxon>Neisseriales</taxon>
        <taxon>Chitinibacteraceae</taxon>
        <taxon>Amantichitinum</taxon>
    </lineage>
</organism>
<keyword evidence="2" id="KW-1185">Reference proteome</keyword>
<dbReference type="EMBL" id="LAQT01000002">
    <property type="protein sequence ID" value="KPC54576.1"/>
    <property type="molecule type" value="Genomic_DNA"/>
</dbReference>
<proteinExistence type="predicted"/>
<sequence length="191" mass="21598">MSIHDFLQSSAIELGINTEIHYIGYTKNPSERPINGAHRGLSDMLYRVSTEEYDFFIFYNLFKVLSIGMSPSTAFNFCFANSMLDEINVDEEGRIIEKALIKYFSTETQELNKKNEESELENSLERLGMKNNIGSVCVHIEMEEPHELYRFFSRSVKPSDRHIFTCRIAGSGAEIIEGSKFSAPATSGGNA</sequence>